<protein>
    <submittedName>
        <fullName evidence="1">Uncharacterized protein</fullName>
    </submittedName>
</protein>
<dbReference type="Pfam" id="PF07224">
    <property type="entry name" value="Chlorophyllase"/>
    <property type="match status" value="1"/>
</dbReference>
<reference evidence="1" key="2">
    <citation type="journal article" date="2015" name="Data Brief">
        <title>Shoot transcriptome of the giant reed, Arundo donax.</title>
        <authorList>
            <person name="Barrero R.A."/>
            <person name="Guerrero F.D."/>
            <person name="Moolhuijzen P."/>
            <person name="Goolsby J.A."/>
            <person name="Tidwell J."/>
            <person name="Bellgard S.E."/>
            <person name="Bellgard M.I."/>
        </authorList>
    </citation>
    <scope>NUCLEOTIDE SEQUENCE</scope>
    <source>
        <tissue evidence="1">Shoot tissue taken approximately 20 cm above the soil surface</tissue>
    </source>
</reference>
<proteinExistence type="predicted"/>
<evidence type="ECO:0000313" key="1">
    <source>
        <dbReference type="EMBL" id="JAD32470.1"/>
    </source>
</evidence>
<organism evidence="1">
    <name type="scientific">Arundo donax</name>
    <name type="common">Giant reed</name>
    <name type="synonym">Donax arundinaceus</name>
    <dbReference type="NCBI Taxonomy" id="35708"/>
    <lineage>
        <taxon>Eukaryota</taxon>
        <taxon>Viridiplantae</taxon>
        <taxon>Streptophyta</taxon>
        <taxon>Embryophyta</taxon>
        <taxon>Tracheophyta</taxon>
        <taxon>Spermatophyta</taxon>
        <taxon>Magnoliopsida</taxon>
        <taxon>Liliopsida</taxon>
        <taxon>Poales</taxon>
        <taxon>Poaceae</taxon>
        <taxon>PACMAD clade</taxon>
        <taxon>Arundinoideae</taxon>
        <taxon>Arundineae</taxon>
        <taxon>Arundo</taxon>
    </lineage>
</organism>
<dbReference type="PANTHER" id="PTHR33428:SF9">
    <property type="entry name" value="CHLOROPHYLLASE-1"/>
    <property type="match status" value="1"/>
</dbReference>
<dbReference type="GO" id="GO:0015996">
    <property type="term" value="P:chlorophyll catabolic process"/>
    <property type="evidence" value="ECO:0007669"/>
    <property type="project" value="TreeGrafter"/>
</dbReference>
<dbReference type="GO" id="GO:0047746">
    <property type="term" value="F:chlorophyllase activity"/>
    <property type="evidence" value="ECO:0007669"/>
    <property type="project" value="TreeGrafter"/>
</dbReference>
<dbReference type="InterPro" id="IPR017395">
    <property type="entry name" value="Chlorophyllase-like"/>
</dbReference>
<reference evidence="1" key="1">
    <citation type="submission" date="2014-09" db="EMBL/GenBank/DDBJ databases">
        <authorList>
            <person name="Magalhaes I.L.F."/>
            <person name="Oliveira U."/>
            <person name="Santos F.R."/>
            <person name="Vidigal T.H.D.A."/>
            <person name="Brescovit A.D."/>
            <person name="Santos A.J."/>
        </authorList>
    </citation>
    <scope>NUCLEOTIDE SEQUENCE</scope>
    <source>
        <tissue evidence="1">Shoot tissue taken approximately 20 cm above the soil surface</tissue>
    </source>
</reference>
<sequence>MLDDDVPFLVNCMCKKNPDDTKDLARRTMGGLMVAFLKAILENDDEDLKTVLQNPGLAPALLDQVECDVA</sequence>
<dbReference type="PANTHER" id="PTHR33428">
    <property type="entry name" value="CHLOROPHYLLASE-2, CHLOROPLASTIC"/>
    <property type="match status" value="1"/>
</dbReference>
<name>A0A0A8Z6S9_ARUDO</name>
<dbReference type="AlphaFoldDB" id="A0A0A8Z6S9"/>
<accession>A0A0A8Z6S9</accession>
<dbReference type="EMBL" id="GBRH01265425">
    <property type="protein sequence ID" value="JAD32470.1"/>
    <property type="molecule type" value="Transcribed_RNA"/>
</dbReference>